<gene>
    <name evidence="2" type="primary">spo0C_2</name>
    <name evidence="2" type="ORF">Q31b_37470</name>
</gene>
<organism evidence="2 3">
    <name type="scientific">Novipirellula aureliae</name>
    <dbReference type="NCBI Taxonomy" id="2527966"/>
    <lineage>
        <taxon>Bacteria</taxon>
        <taxon>Pseudomonadati</taxon>
        <taxon>Planctomycetota</taxon>
        <taxon>Planctomycetia</taxon>
        <taxon>Pirellulales</taxon>
        <taxon>Pirellulaceae</taxon>
        <taxon>Novipirellula</taxon>
    </lineage>
</organism>
<proteinExistence type="predicted"/>
<dbReference type="EMBL" id="SJPY01000006">
    <property type="protein sequence ID" value="TWU38669.1"/>
    <property type="molecule type" value="Genomic_DNA"/>
</dbReference>
<protein>
    <submittedName>
        <fullName evidence="2">Chromosome-partitioning protein Spo0J</fullName>
    </submittedName>
</protein>
<dbReference type="Gene3D" id="3.90.1530.30">
    <property type="match status" value="1"/>
</dbReference>
<dbReference type="Pfam" id="PF07506">
    <property type="entry name" value="RepB"/>
    <property type="match status" value="1"/>
</dbReference>
<comment type="caution">
    <text evidence="2">The sequence shown here is derived from an EMBL/GenBank/DDBJ whole genome shotgun (WGS) entry which is preliminary data.</text>
</comment>
<dbReference type="SUPFAM" id="SSF109709">
    <property type="entry name" value="KorB DNA-binding domain-like"/>
    <property type="match status" value="1"/>
</dbReference>
<evidence type="ECO:0000313" key="2">
    <source>
        <dbReference type="EMBL" id="TWU38669.1"/>
    </source>
</evidence>
<dbReference type="Proteomes" id="UP000315471">
    <property type="component" value="Unassembled WGS sequence"/>
</dbReference>
<dbReference type="GO" id="GO:0007059">
    <property type="term" value="P:chromosome segregation"/>
    <property type="evidence" value="ECO:0007669"/>
    <property type="project" value="TreeGrafter"/>
</dbReference>
<name>A0A5C6DV55_9BACT</name>
<dbReference type="InterPro" id="IPR011111">
    <property type="entry name" value="Plasmid_RepB"/>
</dbReference>
<reference evidence="2 3" key="1">
    <citation type="submission" date="2019-02" db="EMBL/GenBank/DDBJ databases">
        <title>Deep-cultivation of Planctomycetes and their phenomic and genomic characterization uncovers novel biology.</title>
        <authorList>
            <person name="Wiegand S."/>
            <person name="Jogler M."/>
            <person name="Boedeker C."/>
            <person name="Pinto D."/>
            <person name="Vollmers J."/>
            <person name="Rivas-Marin E."/>
            <person name="Kohn T."/>
            <person name="Peeters S.H."/>
            <person name="Heuer A."/>
            <person name="Rast P."/>
            <person name="Oberbeckmann S."/>
            <person name="Bunk B."/>
            <person name="Jeske O."/>
            <person name="Meyerdierks A."/>
            <person name="Storesund J.E."/>
            <person name="Kallscheuer N."/>
            <person name="Luecker S."/>
            <person name="Lage O.M."/>
            <person name="Pohl T."/>
            <person name="Merkel B.J."/>
            <person name="Hornburger P."/>
            <person name="Mueller R.-W."/>
            <person name="Bruemmer F."/>
            <person name="Labrenz M."/>
            <person name="Spormann A.M."/>
            <person name="Op Den Camp H."/>
            <person name="Overmann J."/>
            <person name="Amann R."/>
            <person name="Jetten M.S.M."/>
            <person name="Mascher T."/>
            <person name="Medema M.H."/>
            <person name="Devos D.P."/>
            <person name="Kaster A.-K."/>
            <person name="Ovreas L."/>
            <person name="Rohde M."/>
            <person name="Galperin M.Y."/>
            <person name="Jogler C."/>
        </authorList>
    </citation>
    <scope>NUCLEOTIDE SEQUENCE [LARGE SCALE GENOMIC DNA]</scope>
    <source>
        <strain evidence="2 3">Q31b</strain>
    </source>
</reference>
<dbReference type="Gene3D" id="1.10.10.2830">
    <property type="match status" value="1"/>
</dbReference>
<feature type="domain" description="ParB-like N-terminal" evidence="1">
    <location>
        <begin position="9"/>
        <end position="100"/>
    </location>
</feature>
<dbReference type="RefSeq" id="WP_146601018.1">
    <property type="nucleotide sequence ID" value="NZ_SJPY01000006.1"/>
</dbReference>
<evidence type="ECO:0000259" key="1">
    <source>
        <dbReference type="SMART" id="SM00470"/>
    </source>
</evidence>
<accession>A0A5C6DV55</accession>
<dbReference type="InterPro" id="IPR003115">
    <property type="entry name" value="ParB_N"/>
</dbReference>
<dbReference type="SMART" id="SM00470">
    <property type="entry name" value="ParB"/>
    <property type="match status" value="1"/>
</dbReference>
<dbReference type="SUPFAM" id="SSF110849">
    <property type="entry name" value="ParB/Sulfiredoxin"/>
    <property type="match status" value="1"/>
</dbReference>
<sequence>MTSGNGAPRAQDISIVKLVPRNERKVAKKYSQRIEASLRAVGLIEPLIVFPLGDTYEILDGCLRYRILLEHGVETVPCLIHDQRDGFTSNRMVNQLSASQEMRMLRKSLEELDEKTIATALGMQGIGHRLNKGLLTKLHPDLVKAFNANKINLLTAKELTNVKQDRQLEILKLMQSCNDYSTTFARGLVLKTPVAKRTKANGKKSPWTEADEKKSQLLKKLQEAEQQQDFYSGLYRQYTTNLLKTVIYVRQLLGNAEVKAYLTEHHAELTTIFEQILENTEG</sequence>
<dbReference type="Pfam" id="PF02195">
    <property type="entry name" value="ParB_N"/>
    <property type="match status" value="1"/>
</dbReference>
<keyword evidence="3" id="KW-1185">Reference proteome</keyword>
<dbReference type="InterPro" id="IPR050336">
    <property type="entry name" value="Chromosome_partition/occlusion"/>
</dbReference>
<dbReference type="GO" id="GO:0005694">
    <property type="term" value="C:chromosome"/>
    <property type="evidence" value="ECO:0007669"/>
    <property type="project" value="TreeGrafter"/>
</dbReference>
<dbReference type="AlphaFoldDB" id="A0A5C6DV55"/>
<dbReference type="PANTHER" id="PTHR33375">
    <property type="entry name" value="CHROMOSOME-PARTITIONING PROTEIN PARB-RELATED"/>
    <property type="match status" value="1"/>
</dbReference>
<dbReference type="CDD" id="cd16387">
    <property type="entry name" value="ParB_N_Srx"/>
    <property type="match status" value="1"/>
</dbReference>
<dbReference type="OrthoDB" id="9771505at2"/>
<evidence type="ECO:0000313" key="3">
    <source>
        <dbReference type="Proteomes" id="UP000315471"/>
    </source>
</evidence>
<dbReference type="InterPro" id="IPR036086">
    <property type="entry name" value="ParB/Sulfiredoxin_sf"/>
</dbReference>
<dbReference type="PANTHER" id="PTHR33375:SF1">
    <property type="entry name" value="CHROMOSOME-PARTITIONING PROTEIN PARB-RELATED"/>
    <property type="match status" value="1"/>
</dbReference>